<feature type="active site" description="Nucleophile" evidence="5">
    <location>
        <position position="38"/>
    </location>
</feature>
<dbReference type="AlphaFoldDB" id="A0A075TZS4"/>
<dbReference type="PANTHER" id="PTHR13767">
    <property type="entry name" value="TRNA-PSEUDOURIDINE SYNTHASE"/>
    <property type="match status" value="1"/>
</dbReference>
<dbReference type="PANTHER" id="PTHR13767:SF2">
    <property type="entry name" value="PSEUDOURIDYLATE SYNTHASE TRUB1"/>
    <property type="match status" value="1"/>
</dbReference>
<dbReference type="InterPro" id="IPR020103">
    <property type="entry name" value="PsdUridine_synth_cat_dom_sf"/>
</dbReference>
<organism evidence="8 9">
    <name type="scientific">Weissella ceti</name>
    <dbReference type="NCBI Taxonomy" id="759620"/>
    <lineage>
        <taxon>Bacteria</taxon>
        <taxon>Bacillati</taxon>
        <taxon>Bacillota</taxon>
        <taxon>Bacilli</taxon>
        <taxon>Lactobacillales</taxon>
        <taxon>Lactobacillaceae</taxon>
        <taxon>Weissella</taxon>
    </lineage>
</organism>
<evidence type="ECO:0000313" key="9">
    <source>
        <dbReference type="Proteomes" id="UP000029079"/>
    </source>
</evidence>
<evidence type="ECO:0000256" key="4">
    <source>
        <dbReference type="ARBA" id="ARBA00023235"/>
    </source>
</evidence>
<comment type="similarity">
    <text evidence="2 5">Belongs to the pseudouridine synthase TruB family. Type 1 subfamily.</text>
</comment>
<accession>A0A075TZS4</accession>
<evidence type="ECO:0000256" key="2">
    <source>
        <dbReference type="ARBA" id="ARBA00005642"/>
    </source>
</evidence>
<keyword evidence="9" id="KW-1185">Reference proteome</keyword>
<dbReference type="SUPFAM" id="SSF55120">
    <property type="entry name" value="Pseudouridine synthase"/>
    <property type="match status" value="1"/>
</dbReference>
<protein>
    <recommendedName>
        <fullName evidence="5">tRNA pseudouridine synthase B</fullName>
        <ecNumber evidence="5">5.4.99.25</ecNumber>
    </recommendedName>
    <alternativeName>
        <fullName evidence="5">tRNA pseudouridine(55) synthase</fullName>
        <shortName evidence="5">Psi55 synthase</shortName>
    </alternativeName>
    <alternativeName>
        <fullName evidence="5">tRNA pseudouridylate synthase</fullName>
    </alternativeName>
    <alternativeName>
        <fullName evidence="5">tRNA-uridine isomerase</fullName>
    </alternativeName>
</protein>
<dbReference type="CDD" id="cd02573">
    <property type="entry name" value="PseudoU_synth_EcTruB"/>
    <property type="match status" value="1"/>
</dbReference>
<keyword evidence="3 5" id="KW-0819">tRNA processing</keyword>
<reference evidence="9" key="2">
    <citation type="submission" date="2014-08" db="EMBL/GenBank/DDBJ databases">
        <title>Complete genome of Weissella ceti strain WS74 isolated from diseased rainbow trout in Brazil.</title>
        <authorList>
            <person name="Figueiredo H.C.P."/>
            <person name="Leal C.A.G."/>
            <person name="Pereira F.L."/>
            <person name="Soares S.C."/>
            <person name="Dorella F.A."/>
            <person name="Carvalho A.F."/>
            <person name="Azevedo V.A.C."/>
        </authorList>
    </citation>
    <scope>NUCLEOTIDE SEQUENCE [LARGE SCALE GENOMIC DNA]</scope>
    <source>
        <strain evidence="9">WS74</strain>
    </source>
</reference>
<dbReference type="InterPro" id="IPR002501">
    <property type="entry name" value="PsdUridine_synth_N"/>
</dbReference>
<name>A0A075TZS4_9LACO</name>
<dbReference type="Pfam" id="PF01509">
    <property type="entry name" value="TruB_N"/>
    <property type="match status" value="1"/>
</dbReference>
<evidence type="ECO:0000313" key="8">
    <source>
        <dbReference type="EMBL" id="AIM62692.1"/>
    </source>
</evidence>
<comment type="catalytic activity">
    <reaction evidence="1 5">
        <text>uridine(55) in tRNA = pseudouridine(55) in tRNA</text>
        <dbReference type="Rhea" id="RHEA:42532"/>
        <dbReference type="Rhea" id="RHEA-COMP:10101"/>
        <dbReference type="Rhea" id="RHEA-COMP:10102"/>
        <dbReference type="ChEBI" id="CHEBI:65314"/>
        <dbReference type="ChEBI" id="CHEBI:65315"/>
        <dbReference type="EC" id="5.4.99.25"/>
    </reaction>
</comment>
<dbReference type="FunFam" id="3.30.2350.10:FF:000011">
    <property type="entry name" value="tRNA pseudouridine synthase B"/>
    <property type="match status" value="1"/>
</dbReference>
<sequence>MDGILPVYKETGMTSHDVVFKLRKILHTKKIGHAGTLDPSVDGVLPIAIGKATKTIEFLQMGGKTYTGSVTFGFSTTTEDLDGEIVSYDPLKTPFTEDKIAAAMADLEGDIIQIPPMFSAVKVNGRRLYDYARAGETVERPKRQATIFHFKRTSEILFDEEKGLQTFNFEAKVSKGTYIRTLAVDLGEALGVPAVMSQLTRQSAGGFELAESHSLADIAEKMAEEETLGDWLAPLSQAVAQYPTVELDAETWAKAQNGVGFGREVDDTQAERLVVTFEGDVKSVYTWSDSKQLYRPYRTFKIN</sequence>
<dbReference type="HAMAP" id="MF_01080">
    <property type="entry name" value="TruB_bact"/>
    <property type="match status" value="1"/>
</dbReference>
<dbReference type="KEGG" id="wce:WS08_0439"/>
<dbReference type="Proteomes" id="UP000029079">
    <property type="component" value="Chromosome"/>
</dbReference>
<feature type="domain" description="Pseudouridine synthase II N-terminal" evidence="6">
    <location>
        <begin position="23"/>
        <end position="179"/>
    </location>
</feature>
<proteinExistence type="inferred from homology"/>
<gene>
    <name evidence="5" type="primary">truB</name>
    <name evidence="8" type="ORF">WS74_0440</name>
</gene>
<dbReference type="GO" id="GO:0031119">
    <property type="term" value="P:tRNA pseudouridine synthesis"/>
    <property type="evidence" value="ECO:0007669"/>
    <property type="project" value="UniProtKB-UniRule"/>
</dbReference>
<dbReference type="EC" id="5.4.99.25" evidence="5"/>
<evidence type="ECO:0000256" key="5">
    <source>
        <dbReference type="HAMAP-Rule" id="MF_01080"/>
    </source>
</evidence>
<reference evidence="8 9" key="1">
    <citation type="journal article" date="2014" name="Genome Announc.">
        <title>Complete Genome Sequences of Fish Pathogenic Weissella ceti Strains WS74 and WS105.</title>
        <authorList>
            <person name="Figueiredo H.C."/>
            <person name="Leal C.A."/>
            <person name="Dorella F.A."/>
            <person name="Carvalho A.F."/>
            <person name="Soares S.C."/>
            <person name="Pereira F.L."/>
            <person name="Azevedo V.A."/>
        </authorList>
    </citation>
    <scope>NUCLEOTIDE SEQUENCE [LARGE SCALE GENOMIC DNA]</scope>
    <source>
        <strain evidence="8 9">WS74</strain>
    </source>
</reference>
<dbReference type="RefSeq" id="WP_009765462.1">
    <property type="nucleotide sequence ID" value="NZ_CP009223.1"/>
</dbReference>
<evidence type="ECO:0000256" key="3">
    <source>
        <dbReference type="ARBA" id="ARBA00022694"/>
    </source>
</evidence>
<dbReference type="GO" id="GO:0003723">
    <property type="term" value="F:RNA binding"/>
    <property type="evidence" value="ECO:0007669"/>
    <property type="project" value="InterPro"/>
</dbReference>
<evidence type="ECO:0000259" key="6">
    <source>
        <dbReference type="Pfam" id="PF01509"/>
    </source>
</evidence>
<feature type="domain" description="tRNA pseudouridylate synthase B C-terminal" evidence="7">
    <location>
        <begin position="180"/>
        <end position="239"/>
    </location>
</feature>
<dbReference type="STRING" id="759620.WS105_0437"/>
<dbReference type="Pfam" id="PF16198">
    <property type="entry name" value="TruB_C_2"/>
    <property type="match status" value="1"/>
</dbReference>
<dbReference type="InterPro" id="IPR032819">
    <property type="entry name" value="TruB_C"/>
</dbReference>
<evidence type="ECO:0000259" key="7">
    <source>
        <dbReference type="Pfam" id="PF16198"/>
    </source>
</evidence>
<dbReference type="NCBIfam" id="TIGR00431">
    <property type="entry name" value="TruB"/>
    <property type="match status" value="1"/>
</dbReference>
<keyword evidence="4 5" id="KW-0413">Isomerase</keyword>
<dbReference type="Gene3D" id="3.30.2350.10">
    <property type="entry name" value="Pseudouridine synthase"/>
    <property type="match status" value="1"/>
</dbReference>
<evidence type="ECO:0000256" key="1">
    <source>
        <dbReference type="ARBA" id="ARBA00000385"/>
    </source>
</evidence>
<comment type="function">
    <text evidence="5">Responsible for synthesis of pseudouridine from uracil-55 in the psi GC loop of transfer RNAs.</text>
</comment>
<dbReference type="InterPro" id="IPR014780">
    <property type="entry name" value="tRNA_psdUridine_synth_TruB"/>
</dbReference>
<dbReference type="OrthoDB" id="9802309at2"/>
<dbReference type="EMBL" id="CP009223">
    <property type="protein sequence ID" value="AIM62692.1"/>
    <property type="molecule type" value="Genomic_DNA"/>
</dbReference>
<dbReference type="GO" id="GO:0160148">
    <property type="term" value="F:tRNA pseudouridine(55) synthase activity"/>
    <property type="evidence" value="ECO:0007669"/>
    <property type="project" value="UniProtKB-EC"/>
</dbReference>
<dbReference type="GO" id="GO:1990481">
    <property type="term" value="P:mRNA pseudouridine synthesis"/>
    <property type="evidence" value="ECO:0007669"/>
    <property type="project" value="TreeGrafter"/>
</dbReference>
<dbReference type="KEGG" id="wct:WS74_0440"/>